<comment type="caution">
    <text evidence="1">The sequence shown here is derived from an EMBL/GenBank/DDBJ whole genome shotgun (WGS) entry which is preliminary data.</text>
</comment>
<evidence type="ECO:0000313" key="2">
    <source>
        <dbReference type="Proteomes" id="UP000762676"/>
    </source>
</evidence>
<dbReference type="EMBL" id="BMAT01005855">
    <property type="protein sequence ID" value="GFS00873.1"/>
    <property type="molecule type" value="Genomic_DNA"/>
</dbReference>
<reference evidence="1 2" key="1">
    <citation type="journal article" date="2021" name="Elife">
        <title>Chloroplast acquisition without the gene transfer in kleptoplastic sea slugs, Plakobranchus ocellatus.</title>
        <authorList>
            <person name="Maeda T."/>
            <person name="Takahashi S."/>
            <person name="Yoshida T."/>
            <person name="Shimamura S."/>
            <person name="Takaki Y."/>
            <person name="Nagai Y."/>
            <person name="Toyoda A."/>
            <person name="Suzuki Y."/>
            <person name="Arimoto A."/>
            <person name="Ishii H."/>
            <person name="Satoh N."/>
            <person name="Nishiyama T."/>
            <person name="Hasebe M."/>
            <person name="Maruyama T."/>
            <person name="Minagawa J."/>
            <person name="Obokata J."/>
            <person name="Shigenobu S."/>
        </authorList>
    </citation>
    <scope>NUCLEOTIDE SEQUENCE [LARGE SCALE GENOMIC DNA]</scope>
</reference>
<keyword evidence="2" id="KW-1185">Reference proteome</keyword>
<accession>A0AAV4HRQ6</accession>
<dbReference type="AlphaFoldDB" id="A0AAV4HRQ6"/>
<dbReference type="Proteomes" id="UP000762676">
    <property type="component" value="Unassembled WGS sequence"/>
</dbReference>
<name>A0AAV4HRQ6_9GAST</name>
<proteinExistence type="predicted"/>
<gene>
    <name evidence="1" type="ORF">ElyMa_002825100</name>
</gene>
<sequence length="174" mass="19636">MKETSDEESSSTKVKLQQHYQALEIDRGLADLSSSPANSQNSGVLSRYDLRSLLIKFSKQLDYKHKNGENELTPTLLIQDQIESFAVSQDLPNNCMSTGRVMMIVEDKMNFILQALKNDKGNILSRCTEVKHEQKSDNDRDKEVADTSKRVLAISVKGRSRKVVNCPKTKVHPI</sequence>
<organism evidence="1 2">
    <name type="scientific">Elysia marginata</name>
    <dbReference type="NCBI Taxonomy" id="1093978"/>
    <lineage>
        <taxon>Eukaryota</taxon>
        <taxon>Metazoa</taxon>
        <taxon>Spiralia</taxon>
        <taxon>Lophotrochozoa</taxon>
        <taxon>Mollusca</taxon>
        <taxon>Gastropoda</taxon>
        <taxon>Heterobranchia</taxon>
        <taxon>Euthyneura</taxon>
        <taxon>Panpulmonata</taxon>
        <taxon>Sacoglossa</taxon>
        <taxon>Placobranchoidea</taxon>
        <taxon>Plakobranchidae</taxon>
        <taxon>Elysia</taxon>
    </lineage>
</organism>
<protein>
    <submittedName>
        <fullName evidence="1">Uncharacterized protein</fullName>
    </submittedName>
</protein>
<evidence type="ECO:0000313" key="1">
    <source>
        <dbReference type="EMBL" id="GFS00873.1"/>
    </source>
</evidence>